<evidence type="ECO:0000256" key="2">
    <source>
        <dbReference type="ARBA" id="ARBA00011738"/>
    </source>
</evidence>
<evidence type="ECO:0000313" key="15">
    <source>
        <dbReference type="Proteomes" id="UP000033930"/>
    </source>
</evidence>
<name>A0A0G0VEH4_9BACT</name>
<dbReference type="GO" id="GO:0006164">
    <property type="term" value="P:purine nucleotide biosynthetic process"/>
    <property type="evidence" value="ECO:0007669"/>
    <property type="project" value="UniProtKB-KW"/>
</dbReference>
<dbReference type="SUPFAM" id="SSF51735">
    <property type="entry name" value="NAD(P)-binding Rossmann-fold domains"/>
    <property type="match status" value="1"/>
</dbReference>
<dbReference type="CDD" id="cd01080">
    <property type="entry name" value="NAD_bind_m-THF_DH_Cyclohyd"/>
    <property type="match status" value="1"/>
</dbReference>
<accession>A0A0G0VEH4</accession>
<evidence type="ECO:0000256" key="11">
    <source>
        <dbReference type="HAMAP-Rule" id="MF_01576"/>
    </source>
</evidence>
<dbReference type="Gene3D" id="3.40.50.720">
    <property type="entry name" value="NAD(P)-binding Rossmann-like Domain"/>
    <property type="match status" value="1"/>
</dbReference>
<keyword evidence="6 11" id="KW-0521">NADP</keyword>
<dbReference type="GO" id="GO:0009086">
    <property type="term" value="P:methionine biosynthetic process"/>
    <property type="evidence" value="ECO:0007669"/>
    <property type="project" value="UniProtKB-KW"/>
</dbReference>
<dbReference type="Gene3D" id="3.40.50.10860">
    <property type="entry name" value="Leucine Dehydrogenase, chain A, domain 1"/>
    <property type="match status" value="1"/>
</dbReference>
<comment type="function">
    <text evidence="11">Catalyzes the oxidation of 5,10-methylenetetrahydrofolate to 5,10-methenyltetrahydrofolate and then the hydrolysis of 5,10-methenyltetrahydrofolate to 10-formyltetrahydrofolate.</text>
</comment>
<dbReference type="GO" id="GO:0004488">
    <property type="term" value="F:methylenetetrahydrofolate dehydrogenase (NADP+) activity"/>
    <property type="evidence" value="ECO:0007669"/>
    <property type="project" value="UniProtKB-UniRule"/>
</dbReference>
<evidence type="ECO:0000256" key="3">
    <source>
        <dbReference type="ARBA" id="ARBA00022563"/>
    </source>
</evidence>
<dbReference type="PANTHER" id="PTHR48099:SF5">
    <property type="entry name" value="C-1-TETRAHYDROFOLATE SYNTHASE, CYTOPLASMIC"/>
    <property type="match status" value="1"/>
</dbReference>
<dbReference type="PANTHER" id="PTHR48099">
    <property type="entry name" value="C-1-TETRAHYDROFOLATE SYNTHASE, CYTOPLASMIC-RELATED"/>
    <property type="match status" value="1"/>
</dbReference>
<dbReference type="GO" id="GO:0000105">
    <property type="term" value="P:L-histidine biosynthetic process"/>
    <property type="evidence" value="ECO:0007669"/>
    <property type="project" value="UniProtKB-KW"/>
</dbReference>
<dbReference type="InterPro" id="IPR020630">
    <property type="entry name" value="THF_DH/CycHdrlase_cat_dom"/>
</dbReference>
<keyword evidence="3 11" id="KW-0554">One-carbon metabolism</keyword>
<keyword evidence="5 11" id="KW-0378">Hydrolase</keyword>
<evidence type="ECO:0000256" key="8">
    <source>
        <dbReference type="ARBA" id="ARBA00023102"/>
    </source>
</evidence>
<comment type="catalytic activity">
    <reaction evidence="11">
        <text>(6R)-5,10-methylene-5,6,7,8-tetrahydrofolate + NADP(+) = (6R)-5,10-methenyltetrahydrofolate + NADPH</text>
        <dbReference type="Rhea" id="RHEA:22812"/>
        <dbReference type="ChEBI" id="CHEBI:15636"/>
        <dbReference type="ChEBI" id="CHEBI:57455"/>
        <dbReference type="ChEBI" id="CHEBI:57783"/>
        <dbReference type="ChEBI" id="CHEBI:58349"/>
        <dbReference type="EC" id="1.5.1.5"/>
    </reaction>
</comment>
<feature type="domain" description="Tetrahydrofolate dehydrogenase/cyclohydrolase catalytic" evidence="12">
    <location>
        <begin position="40"/>
        <end position="150"/>
    </location>
</feature>
<evidence type="ECO:0000256" key="4">
    <source>
        <dbReference type="ARBA" id="ARBA00022755"/>
    </source>
</evidence>
<dbReference type="Proteomes" id="UP000033930">
    <property type="component" value="Unassembled WGS sequence"/>
</dbReference>
<evidence type="ECO:0000256" key="1">
    <source>
        <dbReference type="ARBA" id="ARBA00004777"/>
    </source>
</evidence>
<comment type="caution">
    <text evidence="14">The sequence shown here is derived from an EMBL/GenBank/DDBJ whole genome shotgun (WGS) entry which is preliminary data.</text>
</comment>
<evidence type="ECO:0000256" key="6">
    <source>
        <dbReference type="ARBA" id="ARBA00022857"/>
    </source>
</evidence>
<dbReference type="Pfam" id="PF00763">
    <property type="entry name" value="THF_DHG_CYH"/>
    <property type="match status" value="1"/>
</dbReference>
<dbReference type="PATRIC" id="fig|1618983.3.peg.418"/>
<comment type="subunit">
    <text evidence="2 11">Homodimer.</text>
</comment>
<sequence>MVIPESGNYINPLPLPLVKGGRDRVVDTTFYFLPSMSEILQGRQLAQAIREKVAKQIKKEKQPLGLAAILVGNNSASKLYVSLKEQAAKEVGMYFERFDLPARVSQKELIDVIEKLNARNDINGILVQFPLPNQNEDKVVRAIDPRKDIDGFHPINREGWSTEHPAIFPPVALATMELINASHQPLHGKQAVIIGNSELFAQPITVLLNKEGVDVQRFSPDESALASKTRTADIVIVAVGRADFLTRDMVKDGAIVIDIGTNKKEGKNVGDAAENVKGVAGFISPVPGGVGPLTVAYLLKNVVDASKMQKK</sequence>
<keyword evidence="4 11" id="KW-0658">Purine biosynthesis</keyword>
<dbReference type="GO" id="GO:0005829">
    <property type="term" value="C:cytosol"/>
    <property type="evidence" value="ECO:0007669"/>
    <property type="project" value="TreeGrafter"/>
</dbReference>
<keyword evidence="7 11" id="KW-0560">Oxidoreductase</keyword>
<evidence type="ECO:0000256" key="9">
    <source>
        <dbReference type="ARBA" id="ARBA00023167"/>
    </source>
</evidence>
<dbReference type="InterPro" id="IPR036291">
    <property type="entry name" value="NAD(P)-bd_dom_sf"/>
</dbReference>
<dbReference type="InterPro" id="IPR020631">
    <property type="entry name" value="THF_DH/CycHdrlase_NAD-bd_dom"/>
</dbReference>
<evidence type="ECO:0000256" key="10">
    <source>
        <dbReference type="ARBA" id="ARBA00023268"/>
    </source>
</evidence>
<evidence type="ECO:0000259" key="13">
    <source>
        <dbReference type="Pfam" id="PF02882"/>
    </source>
</evidence>
<keyword evidence="11" id="KW-0028">Amino-acid biosynthesis</keyword>
<dbReference type="FunFam" id="3.40.50.10860:FF:000005">
    <property type="entry name" value="C-1-tetrahydrofolate synthase, cytoplasmic, putative"/>
    <property type="match status" value="1"/>
</dbReference>
<proteinExistence type="inferred from homology"/>
<comment type="catalytic activity">
    <reaction evidence="11">
        <text>(6R)-5,10-methenyltetrahydrofolate + H2O = (6R)-10-formyltetrahydrofolate + H(+)</text>
        <dbReference type="Rhea" id="RHEA:23700"/>
        <dbReference type="ChEBI" id="CHEBI:15377"/>
        <dbReference type="ChEBI" id="CHEBI:15378"/>
        <dbReference type="ChEBI" id="CHEBI:57455"/>
        <dbReference type="ChEBI" id="CHEBI:195366"/>
        <dbReference type="EC" id="3.5.4.9"/>
    </reaction>
</comment>
<dbReference type="InterPro" id="IPR000672">
    <property type="entry name" value="THF_DH/CycHdrlase"/>
</dbReference>
<feature type="binding site" evidence="11">
    <location>
        <position position="261"/>
    </location>
    <ligand>
        <name>NADP(+)</name>
        <dbReference type="ChEBI" id="CHEBI:58349"/>
    </ligand>
</feature>
<dbReference type="EC" id="3.5.4.9" evidence="11"/>
<dbReference type="GO" id="GO:0004477">
    <property type="term" value="F:methenyltetrahydrofolate cyclohydrolase activity"/>
    <property type="evidence" value="ECO:0007669"/>
    <property type="project" value="UniProtKB-UniRule"/>
</dbReference>
<comment type="pathway">
    <text evidence="1 11">One-carbon metabolism; tetrahydrofolate interconversion.</text>
</comment>
<evidence type="ECO:0000313" key="14">
    <source>
        <dbReference type="EMBL" id="KKR99264.1"/>
    </source>
</evidence>
<comment type="similarity">
    <text evidence="11">Belongs to the tetrahydrofolate dehydrogenase/cyclohydrolase family.</text>
</comment>
<dbReference type="AlphaFoldDB" id="A0A0G0VEH4"/>
<dbReference type="UniPathway" id="UPA00193"/>
<dbReference type="SUPFAM" id="SSF53223">
    <property type="entry name" value="Aminoacid dehydrogenase-like, N-terminal domain"/>
    <property type="match status" value="1"/>
</dbReference>
<dbReference type="InterPro" id="IPR046346">
    <property type="entry name" value="Aminoacid_DH-like_N_sf"/>
</dbReference>
<dbReference type="GO" id="GO:0035999">
    <property type="term" value="P:tetrahydrofolate interconversion"/>
    <property type="evidence" value="ECO:0007669"/>
    <property type="project" value="UniProtKB-UniRule"/>
</dbReference>
<keyword evidence="9 11" id="KW-0486">Methionine biosynthesis</keyword>
<protein>
    <recommendedName>
        <fullName evidence="11">Bifunctional protein FolD</fullName>
    </recommendedName>
    <domain>
        <recommendedName>
            <fullName evidence="11">Methylenetetrahydrofolate dehydrogenase</fullName>
            <ecNumber evidence="11">1.5.1.5</ecNumber>
        </recommendedName>
    </domain>
    <domain>
        <recommendedName>
            <fullName evidence="11">Methenyltetrahydrofolate cyclohydrolase</fullName>
            <ecNumber evidence="11">3.5.4.9</ecNumber>
        </recommendedName>
    </domain>
</protein>
<reference evidence="14 15" key="1">
    <citation type="journal article" date="2015" name="Nature">
        <title>rRNA introns, odd ribosomes, and small enigmatic genomes across a large radiation of phyla.</title>
        <authorList>
            <person name="Brown C.T."/>
            <person name="Hug L.A."/>
            <person name="Thomas B.C."/>
            <person name="Sharon I."/>
            <person name="Castelle C.J."/>
            <person name="Singh A."/>
            <person name="Wilkins M.J."/>
            <person name="Williams K.H."/>
            <person name="Banfield J.F."/>
        </authorList>
    </citation>
    <scope>NUCLEOTIDE SEQUENCE [LARGE SCALE GENOMIC DNA]</scope>
</reference>
<dbReference type="EC" id="1.5.1.5" evidence="11"/>
<gene>
    <name evidence="11 14" type="primary">folD</name>
    <name evidence="14" type="ORF">UU50_C0008G0020</name>
</gene>
<evidence type="ECO:0000259" key="12">
    <source>
        <dbReference type="Pfam" id="PF00763"/>
    </source>
</evidence>
<organism evidence="14 15">
    <name type="scientific">Candidatus Uhrbacteria bacterium GW2011_GWC1_41_20</name>
    <dbReference type="NCBI Taxonomy" id="1618983"/>
    <lineage>
        <taxon>Bacteria</taxon>
        <taxon>Candidatus Uhriibacteriota</taxon>
    </lineage>
</organism>
<evidence type="ECO:0000256" key="7">
    <source>
        <dbReference type="ARBA" id="ARBA00023002"/>
    </source>
</evidence>
<dbReference type="HAMAP" id="MF_01576">
    <property type="entry name" value="THF_DHG_CYH"/>
    <property type="match status" value="1"/>
</dbReference>
<dbReference type="EMBL" id="LCAW01000008">
    <property type="protein sequence ID" value="KKR99264.1"/>
    <property type="molecule type" value="Genomic_DNA"/>
</dbReference>
<feature type="binding site" evidence="11">
    <location>
        <begin position="195"/>
        <end position="197"/>
    </location>
    <ligand>
        <name>NADP(+)</name>
        <dbReference type="ChEBI" id="CHEBI:58349"/>
    </ligand>
</feature>
<dbReference type="Pfam" id="PF02882">
    <property type="entry name" value="THF_DHG_CYH_C"/>
    <property type="match status" value="1"/>
</dbReference>
<comment type="caution">
    <text evidence="11">Lacks conserved residue(s) required for the propagation of feature annotation.</text>
</comment>
<keyword evidence="8 11" id="KW-0368">Histidine biosynthesis</keyword>
<feature type="domain" description="Tetrahydrofolate dehydrogenase/cyclohydrolase NAD(P)-binding" evidence="13">
    <location>
        <begin position="170"/>
        <end position="309"/>
    </location>
</feature>
<keyword evidence="10 11" id="KW-0511">Multifunctional enzyme</keyword>
<dbReference type="PRINTS" id="PR00085">
    <property type="entry name" value="THFDHDRGNASE"/>
</dbReference>
<evidence type="ECO:0000256" key="5">
    <source>
        <dbReference type="ARBA" id="ARBA00022801"/>
    </source>
</evidence>